<evidence type="ECO:0000313" key="2">
    <source>
        <dbReference type="Proteomes" id="UP000605846"/>
    </source>
</evidence>
<dbReference type="OrthoDB" id="2287538at2759"/>
<sequence length="239" mass="26910">ILTIVGKLYETISVDRFTSSIFQPVCSARGAEIREATCKMYQFTKKLPYVHPAHSFVLDVQDGCWEAVFTKEELRQLQIAGQNALPKVPASLKLFFSQFSDKTTVEDLWTVASKAAPFDPAVQFDEDWAVRCVQELLSMYRRKVFERVARSGSERDFVVRLWRCLDLCFDNLGVETLRVRGDLCTNEPGPIHSNCTGREEGNSLEPDLILMKDELEYGCAEVGAADEGEVGKKEVLEGV</sequence>
<protein>
    <submittedName>
        <fullName evidence="1">Uncharacterized protein</fullName>
    </submittedName>
</protein>
<name>A0A8H7BF09_9FUNG</name>
<reference evidence="1" key="1">
    <citation type="submission" date="2020-01" db="EMBL/GenBank/DDBJ databases">
        <title>Genome Sequencing of Three Apophysomyces-Like Fungal Strains Confirms a Novel Fungal Genus in the Mucoromycota with divergent Burkholderia-like Endosymbiotic Bacteria.</title>
        <authorList>
            <person name="Stajich J.E."/>
            <person name="Macias A.M."/>
            <person name="Carter-House D."/>
            <person name="Lovett B."/>
            <person name="Kasson L.R."/>
            <person name="Berry K."/>
            <person name="Grigoriev I."/>
            <person name="Chang Y."/>
            <person name="Spatafora J."/>
            <person name="Kasson M.T."/>
        </authorList>
    </citation>
    <scope>NUCLEOTIDE SEQUENCE</scope>
    <source>
        <strain evidence="1">NRRL A-21654</strain>
    </source>
</reference>
<dbReference type="AlphaFoldDB" id="A0A8H7BF09"/>
<dbReference type="EMBL" id="JABAYA010000232">
    <property type="protein sequence ID" value="KAF7721834.1"/>
    <property type="molecule type" value="Genomic_DNA"/>
</dbReference>
<gene>
    <name evidence="1" type="ORF">EC973_004097</name>
</gene>
<evidence type="ECO:0000313" key="1">
    <source>
        <dbReference type="EMBL" id="KAF7721834.1"/>
    </source>
</evidence>
<proteinExistence type="predicted"/>
<keyword evidence="2" id="KW-1185">Reference proteome</keyword>
<dbReference type="Proteomes" id="UP000605846">
    <property type="component" value="Unassembled WGS sequence"/>
</dbReference>
<accession>A0A8H7BF09</accession>
<feature type="non-terminal residue" evidence="1">
    <location>
        <position position="239"/>
    </location>
</feature>
<comment type="caution">
    <text evidence="1">The sequence shown here is derived from an EMBL/GenBank/DDBJ whole genome shotgun (WGS) entry which is preliminary data.</text>
</comment>
<organism evidence="1 2">
    <name type="scientific">Apophysomyces ossiformis</name>
    <dbReference type="NCBI Taxonomy" id="679940"/>
    <lineage>
        <taxon>Eukaryota</taxon>
        <taxon>Fungi</taxon>
        <taxon>Fungi incertae sedis</taxon>
        <taxon>Mucoromycota</taxon>
        <taxon>Mucoromycotina</taxon>
        <taxon>Mucoromycetes</taxon>
        <taxon>Mucorales</taxon>
        <taxon>Mucorineae</taxon>
        <taxon>Mucoraceae</taxon>
        <taxon>Apophysomyces</taxon>
    </lineage>
</organism>